<dbReference type="OrthoDB" id="9783370at2"/>
<dbReference type="RefSeq" id="WP_044221132.1">
    <property type="nucleotide sequence ID" value="NZ_JBKAGJ010000023.1"/>
</dbReference>
<evidence type="ECO:0000313" key="2">
    <source>
        <dbReference type="EMBL" id="KGE87759.1"/>
    </source>
</evidence>
<comment type="caution">
    <text evidence="2">The sequence shown here is derived from an EMBL/GenBank/DDBJ whole genome shotgun (WGS) entry which is preliminary data.</text>
</comment>
<dbReference type="SMART" id="SM00382">
    <property type="entry name" value="AAA"/>
    <property type="match status" value="1"/>
</dbReference>
<proteinExistence type="predicted"/>
<dbReference type="InterPro" id="IPR003593">
    <property type="entry name" value="AAA+_ATPase"/>
</dbReference>
<evidence type="ECO:0000313" key="3">
    <source>
        <dbReference type="Proteomes" id="UP000029736"/>
    </source>
</evidence>
<dbReference type="Pfam" id="PF07728">
    <property type="entry name" value="AAA_5"/>
    <property type="match status" value="1"/>
</dbReference>
<dbReference type="GO" id="GO:0005524">
    <property type="term" value="F:ATP binding"/>
    <property type="evidence" value="ECO:0007669"/>
    <property type="project" value="InterPro"/>
</dbReference>
<protein>
    <submittedName>
        <fullName evidence="2">ATPase</fullName>
    </submittedName>
</protein>
<gene>
    <name evidence="2" type="ORF">IX84_13370</name>
</gene>
<dbReference type="InterPro" id="IPR050764">
    <property type="entry name" value="CbbQ/NirQ/NorQ/GpvN"/>
</dbReference>
<dbReference type="AlphaFoldDB" id="A0A098S612"/>
<dbReference type="PANTHER" id="PTHR42759:SF1">
    <property type="entry name" value="MAGNESIUM-CHELATASE SUBUNIT CHLD"/>
    <property type="match status" value="1"/>
</dbReference>
<dbReference type="GO" id="GO:0016887">
    <property type="term" value="F:ATP hydrolysis activity"/>
    <property type="evidence" value="ECO:0007669"/>
    <property type="project" value="InterPro"/>
</dbReference>
<dbReference type="EMBL" id="JPOS01000033">
    <property type="protein sequence ID" value="KGE87759.1"/>
    <property type="molecule type" value="Genomic_DNA"/>
</dbReference>
<accession>A0A098S612</accession>
<sequence length="313" mass="35334">MSFHLYGAEGQQALPPITLNERINDPALYLPAPGLVSAVNVALNLGLPLLLTGEPGTGKTQLAYHIAHYFSLSDVLVFNAQTTSSAKDLFYRYDALGHFQHSQTQPDALSTEEIERRYIRYQALGEAIRSEQRRLVLIDEVDKAPRDLPNDILAALERLEFDVPEIDKSYATSKDNRPIIIMTSNSEKNLPEPFLRRVAFYHIDFPTAQDLLHILQRKVEGYQGTEGEVKLQAIIDHFEHIRSRTSVKLRKDPATAELIQWAALLHKLGFGVRQLSDPGSLSEKARADLKLSYCVLAKNKDDLDQLYRMIDQA</sequence>
<dbReference type="SUPFAM" id="SSF52540">
    <property type="entry name" value="P-loop containing nucleoside triphosphate hydrolases"/>
    <property type="match status" value="1"/>
</dbReference>
<keyword evidence="3" id="KW-1185">Reference proteome</keyword>
<reference evidence="2 3" key="1">
    <citation type="journal article" date="2014" name="Int. J. Syst. Evol. Microbiol.">
        <title>Phaeodactylibacter xiamenensis gen. nov., sp. nov., a member of the family Saprospiraceae isolated from the marine alga Phaeodactylum tricornutum.</title>
        <authorList>
            <person name="Chen Z.Jr."/>
            <person name="Lei X."/>
            <person name="Lai Q."/>
            <person name="Li Y."/>
            <person name="Zhang B."/>
            <person name="Zhang J."/>
            <person name="Zhang H."/>
            <person name="Yang L."/>
            <person name="Zheng W."/>
            <person name="Tian Y."/>
            <person name="Yu Z."/>
            <person name="Xu H.Jr."/>
            <person name="Zheng T."/>
        </authorList>
    </citation>
    <scope>NUCLEOTIDE SEQUENCE [LARGE SCALE GENOMIC DNA]</scope>
    <source>
        <strain evidence="2 3">KD52</strain>
    </source>
</reference>
<dbReference type="STRING" id="1524460.IX84_13370"/>
<dbReference type="Gene3D" id="3.40.50.300">
    <property type="entry name" value="P-loop containing nucleotide triphosphate hydrolases"/>
    <property type="match status" value="1"/>
</dbReference>
<dbReference type="CDD" id="cd00009">
    <property type="entry name" value="AAA"/>
    <property type="match status" value="1"/>
</dbReference>
<name>A0A098S612_9BACT</name>
<dbReference type="InterPro" id="IPR011704">
    <property type="entry name" value="ATPase_dyneun-rel_AAA"/>
</dbReference>
<dbReference type="InterPro" id="IPR027417">
    <property type="entry name" value="P-loop_NTPase"/>
</dbReference>
<feature type="domain" description="AAA+ ATPase" evidence="1">
    <location>
        <begin position="45"/>
        <end position="209"/>
    </location>
</feature>
<organism evidence="2 3">
    <name type="scientific">Phaeodactylibacter xiamenensis</name>
    <dbReference type="NCBI Taxonomy" id="1524460"/>
    <lineage>
        <taxon>Bacteria</taxon>
        <taxon>Pseudomonadati</taxon>
        <taxon>Bacteroidota</taxon>
        <taxon>Saprospiria</taxon>
        <taxon>Saprospirales</taxon>
        <taxon>Haliscomenobacteraceae</taxon>
        <taxon>Phaeodactylibacter</taxon>
    </lineage>
</organism>
<dbReference type="Proteomes" id="UP000029736">
    <property type="component" value="Unassembled WGS sequence"/>
</dbReference>
<dbReference type="PANTHER" id="PTHR42759">
    <property type="entry name" value="MOXR FAMILY PROTEIN"/>
    <property type="match status" value="1"/>
</dbReference>
<evidence type="ECO:0000259" key="1">
    <source>
        <dbReference type="SMART" id="SM00382"/>
    </source>
</evidence>